<comment type="subcellular location">
    <subcellularLocation>
        <location evidence="1">Membrane</location>
        <topology evidence="1">Multi-pass membrane protein</topology>
    </subcellularLocation>
</comment>
<dbReference type="WBParaSite" id="PSAMB.scaffold6206size9966.g28098.t1">
    <property type="protein sequence ID" value="PSAMB.scaffold6206size9966.g28098.t1"/>
    <property type="gene ID" value="PSAMB.scaffold6206size9966.g28098"/>
</dbReference>
<feature type="transmembrane region" description="Helical" evidence="6">
    <location>
        <begin position="297"/>
        <end position="317"/>
    </location>
</feature>
<dbReference type="AlphaFoldDB" id="A0A914X2W6"/>
<dbReference type="GO" id="GO:0005385">
    <property type="term" value="F:zinc ion transmembrane transporter activity"/>
    <property type="evidence" value="ECO:0007669"/>
    <property type="project" value="TreeGrafter"/>
</dbReference>
<evidence type="ECO:0000256" key="2">
    <source>
        <dbReference type="ARBA" id="ARBA00006939"/>
    </source>
</evidence>
<feature type="transmembrane region" description="Helical" evidence="6">
    <location>
        <begin position="73"/>
        <end position="92"/>
    </location>
</feature>
<evidence type="ECO:0000256" key="5">
    <source>
        <dbReference type="ARBA" id="ARBA00023136"/>
    </source>
</evidence>
<dbReference type="InterPro" id="IPR050799">
    <property type="entry name" value="ZIP_Transporter"/>
</dbReference>
<evidence type="ECO:0000313" key="7">
    <source>
        <dbReference type="Proteomes" id="UP000887566"/>
    </source>
</evidence>
<dbReference type="PANTHER" id="PTHR12191">
    <property type="entry name" value="SOLUTE CARRIER FAMILY 39"/>
    <property type="match status" value="1"/>
</dbReference>
<evidence type="ECO:0000256" key="4">
    <source>
        <dbReference type="ARBA" id="ARBA00022989"/>
    </source>
</evidence>
<dbReference type="GO" id="GO:0071578">
    <property type="term" value="P:zinc ion import across plasma membrane"/>
    <property type="evidence" value="ECO:0007669"/>
    <property type="project" value="TreeGrafter"/>
</dbReference>
<dbReference type="GO" id="GO:0005886">
    <property type="term" value="C:plasma membrane"/>
    <property type="evidence" value="ECO:0007669"/>
    <property type="project" value="TreeGrafter"/>
</dbReference>
<dbReference type="PANTHER" id="PTHR12191:SF32">
    <property type="entry name" value="ZRT (ZRT), IRT- (IRT-) LIKE PROTEIN TRANSPORTER"/>
    <property type="match status" value="1"/>
</dbReference>
<dbReference type="GO" id="GO:0030003">
    <property type="term" value="P:intracellular monoatomic cation homeostasis"/>
    <property type="evidence" value="ECO:0007669"/>
    <property type="project" value="TreeGrafter"/>
</dbReference>
<evidence type="ECO:0000256" key="1">
    <source>
        <dbReference type="ARBA" id="ARBA00004141"/>
    </source>
</evidence>
<feature type="transmembrane region" description="Helical" evidence="6">
    <location>
        <begin position="40"/>
        <end position="61"/>
    </location>
</feature>
<keyword evidence="7" id="KW-1185">Reference proteome</keyword>
<sequence length="390" mass="42898">MDVMELAGLPHNLTDALDLMPILADNVTVTGMKPEAWKTWGVGLAIVTACSFAPSIAILFLSFISKTVFNRILTFLIALGVGALSGSALFILLPTAFHVSEMPSQDYVYKSWMTLGGIYMLFVIDKLIKFFFEIRKMQKARRKIQSEVTIEQIVTDVFESIEKKDHPLSIQAFSSTPLPLYPEVVVVPKPKIAEVKKMSEDDEESAEIRSVAFMILLGSWINNFVDGMSMGAAFANNFIRGLSLGIAVLSQQFPQELASLAIIISSGLGLKKALLLNLIQAVLSYMGFIVGKALLLNLIQAVLSYMGFIVGVLLNNVGERYDDIIFAISAGMYLYICLSILIPEMSAKVLDSMQENRKESLLASVLQLFGIALGLVFMFLMALYGGDIQF</sequence>
<evidence type="ECO:0000256" key="3">
    <source>
        <dbReference type="ARBA" id="ARBA00022692"/>
    </source>
</evidence>
<feature type="transmembrane region" description="Helical" evidence="6">
    <location>
        <begin position="324"/>
        <end position="342"/>
    </location>
</feature>
<protein>
    <submittedName>
        <fullName evidence="8">Solute carrier family 39 member 1</fullName>
    </submittedName>
</protein>
<comment type="similarity">
    <text evidence="2">Belongs to the ZIP transporter (TC 2.A.5) family.</text>
</comment>
<feature type="transmembrane region" description="Helical" evidence="6">
    <location>
        <begin position="112"/>
        <end position="132"/>
    </location>
</feature>
<organism evidence="7 8">
    <name type="scientific">Plectus sambesii</name>
    <dbReference type="NCBI Taxonomy" id="2011161"/>
    <lineage>
        <taxon>Eukaryota</taxon>
        <taxon>Metazoa</taxon>
        <taxon>Ecdysozoa</taxon>
        <taxon>Nematoda</taxon>
        <taxon>Chromadorea</taxon>
        <taxon>Plectida</taxon>
        <taxon>Plectina</taxon>
        <taxon>Plectoidea</taxon>
        <taxon>Plectidae</taxon>
        <taxon>Plectus</taxon>
    </lineage>
</organism>
<dbReference type="Proteomes" id="UP000887566">
    <property type="component" value="Unplaced"/>
</dbReference>
<evidence type="ECO:0000313" key="8">
    <source>
        <dbReference type="WBParaSite" id="PSAMB.scaffold6206size9966.g28098.t1"/>
    </source>
</evidence>
<keyword evidence="4 6" id="KW-1133">Transmembrane helix</keyword>
<evidence type="ECO:0000256" key="6">
    <source>
        <dbReference type="SAM" id="Phobius"/>
    </source>
</evidence>
<dbReference type="GO" id="GO:0140410">
    <property type="term" value="F:monoatomic cation:bicarbonate symporter activity"/>
    <property type="evidence" value="ECO:0007669"/>
    <property type="project" value="TreeGrafter"/>
</dbReference>
<dbReference type="InterPro" id="IPR003689">
    <property type="entry name" value="ZIP"/>
</dbReference>
<keyword evidence="5 6" id="KW-0472">Membrane</keyword>
<name>A0A914X2W6_9BILA</name>
<reference evidence="8" key="1">
    <citation type="submission" date="2022-11" db="UniProtKB">
        <authorList>
            <consortium name="WormBaseParasite"/>
        </authorList>
    </citation>
    <scope>IDENTIFICATION</scope>
</reference>
<keyword evidence="3 6" id="KW-0812">Transmembrane</keyword>
<feature type="transmembrane region" description="Helical" evidence="6">
    <location>
        <begin position="362"/>
        <end position="384"/>
    </location>
</feature>
<feature type="transmembrane region" description="Helical" evidence="6">
    <location>
        <begin position="273"/>
        <end position="291"/>
    </location>
</feature>
<dbReference type="Pfam" id="PF02535">
    <property type="entry name" value="Zip"/>
    <property type="match status" value="1"/>
</dbReference>
<proteinExistence type="inferred from homology"/>
<accession>A0A914X2W6</accession>